<dbReference type="EMBL" id="KI925460">
    <property type="protein sequence ID" value="ETW79630.1"/>
    <property type="molecule type" value="Genomic_DNA"/>
</dbReference>
<evidence type="ECO:0000313" key="5">
    <source>
        <dbReference type="Proteomes" id="UP000030671"/>
    </source>
</evidence>
<gene>
    <name evidence="4" type="ORF">HETIRDRAFT_103741</name>
</gene>
<keyword evidence="2" id="KW-1133">Transmembrane helix</keyword>
<evidence type="ECO:0000256" key="2">
    <source>
        <dbReference type="SAM" id="Phobius"/>
    </source>
</evidence>
<keyword evidence="2" id="KW-0812">Transmembrane</keyword>
<keyword evidence="5" id="KW-1185">Reference proteome</keyword>
<evidence type="ECO:0000256" key="1">
    <source>
        <dbReference type="SAM" id="MobiDB-lite"/>
    </source>
</evidence>
<organism evidence="4 5">
    <name type="scientific">Heterobasidion irregulare (strain TC 32-1)</name>
    <dbReference type="NCBI Taxonomy" id="747525"/>
    <lineage>
        <taxon>Eukaryota</taxon>
        <taxon>Fungi</taxon>
        <taxon>Dikarya</taxon>
        <taxon>Basidiomycota</taxon>
        <taxon>Agaricomycotina</taxon>
        <taxon>Agaricomycetes</taxon>
        <taxon>Russulales</taxon>
        <taxon>Bondarzewiaceae</taxon>
        <taxon>Heterobasidion</taxon>
        <taxon>Heterobasidion annosum species complex</taxon>
    </lineage>
</organism>
<name>W4K2Q2_HETIT</name>
<sequence length="225" mass="25077">MSEAVLTLRRLTGLLAMLFLICHALYYFLISHFNQPEVLQFSIWSLNIETGVSVVITFIVRLFFTVRLWHMSEKSKTIVALIWVTMTDTLMFLGFHLVIAKLYTNSMLAMLNGRKSLRDQFDGQMIEASTLIIAPQTSDVQTTDIMLDSSLSLSPHEIKRSLPHVDTTILTQRHVIDHSLLAAVDSPTVATTTDTFVSSDADSPSTISVSHRAQLPEESPVGLAV</sequence>
<feature type="domain" description="DUF6534" evidence="3">
    <location>
        <begin position="20"/>
        <end position="116"/>
    </location>
</feature>
<dbReference type="InterPro" id="IPR045339">
    <property type="entry name" value="DUF6534"/>
</dbReference>
<dbReference type="HOGENOM" id="CLU_1230082_0_0_1"/>
<accession>W4K2Q2</accession>
<keyword evidence="2" id="KW-0472">Membrane</keyword>
<feature type="transmembrane region" description="Helical" evidence="2">
    <location>
        <begin position="12"/>
        <end position="29"/>
    </location>
</feature>
<feature type="transmembrane region" description="Helical" evidence="2">
    <location>
        <begin position="41"/>
        <end position="66"/>
    </location>
</feature>
<evidence type="ECO:0000259" key="3">
    <source>
        <dbReference type="Pfam" id="PF20152"/>
    </source>
</evidence>
<reference evidence="4 5" key="1">
    <citation type="journal article" date="2012" name="New Phytol.">
        <title>Insight into trade-off between wood decay and parasitism from the genome of a fungal forest pathogen.</title>
        <authorList>
            <person name="Olson A."/>
            <person name="Aerts A."/>
            <person name="Asiegbu F."/>
            <person name="Belbahri L."/>
            <person name="Bouzid O."/>
            <person name="Broberg A."/>
            <person name="Canback B."/>
            <person name="Coutinho P.M."/>
            <person name="Cullen D."/>
            <person name="Dalman K."/>
            <person name="Deflorio G."/>
            <person name="van Diepen L.T."/>
            <person name="Dunand C."/>
            <person name="Duplessis S."/>
            <person name="Durling M."/>
            <person name="Gonthier P."/>
            <person name="Grimwood J."/>
            <person name="Fossdal C.G."/>
            <person name="Hansson D."/>
            <person name="Henrissat B."/>
            <person name="Hietala A."/>
            <person name="Himmelstrand K."/>
            <person name="Hoffmeister D."/>
            <person name="Hogberg N."/>
            <person name="James T.Y."/>
            <person name="Karlsson M."/>
            <person name="Kohler A."/>
            <person name="Kues U."/>
            <person name="Lee Y.H."/>
            <person name="Lin Y.C."/>
            <person name="Lind M."/>
            <person name="Lindquist E."/>
            <person name="Lombard V."/>
            <person name="Lucas S."/>
            <person name="Lunden K."/>
            <person name="Morin E."/>
            <person name="Murat C."/>
            <person name="Park J."/>
            <person name="Raffaello T."/>
            <person name="Rouze P."/>
            <person name="Salamov A."/>
            <person name="Schmutz J."/>
            <person name="Solheim H."/>
            <person name="Stahlberg J."/>
            <person name="Velez H."/>
            <person name="de Vries R.P."/>
            <person name="Wiebenga A."/>
            <person name="Woodward S."/>
            <person name="Yakovlev I."/>
            <person name="Garbelotto M."/>
            <person name="Martin F."/>
            <person name="Grigoriev I.V."/>
            <person name="Stenlid J."/>
        </authorList>
    </citation>
    <scope>NUCLEOTIDE SEQUENCE [LARGE SCALE GENOMIC DNA]</scope>
    <source>
        <strain evidence="4 5">TC 32-1</strain>
    </source>
</reference>
<dbReference type="KEGG" id="hir:HETIRDRAFT_103741"/>
<protein>
    <recommendedName>
        <fullName evidence="3">DUF6534 domain-containing protein</fullName>
    </recommendedName>
</protein>
<dbReference type="InParanoid" id="W4K2Q2"/>
<dbReference type="Pfam" id="PF20152">
    <property type="entry name" value="DUF6534"/>
    <property type="match status" value="1"/>
</dbReference>
<dbReference type="GeneID" id="20665930"/>
<dbReference type="RefSeq" id="XP_009548197.1">
    <property type="nucleotide sequence ID" value="XM_009549902.1"/>
</dbReference>
<dbReference type="AlphaFoldDB" id="W4K2Q2"/>
<feature type="compositionally biased region" description="Polar residues" evidence="1">
    <location>
        <begin position="195"/>
        <end position="211"/>
    </location>
</feature>
<evidence type="ECO:0000313" key="4">
    <source>
        <dbReference type="EMBL" id="ETW79630.1"/>
    </source>
</evidence>
<dbReference type="OrthoDB" id="2535105at2759"/>
<feature type="transmembrane region" description="Helical" evidence="2">
    <location>
        <begin position="78"/>
        <end position="99"/>
    </location>
</feature>
<dbReference type="Proteomes" id="UP000030671">
    <property type="component" value="Unassembled WGS sequence"/>
</dbReference>
<proteinExistence type="predicted"/>
<feature type="region of interest" description="Disordered" evidence="1">
    <location>
        <begin position="195"/>
        <end position="225"/>
    </location>
</feature>